<evidence type="ECO:0000256" key="1">
    <source>
        <dbReference type="SAM" id="SignalP"/>
    </source>
</evidence>
<protein>
    <submittedName>
        <fullName evidence="2">Uncharacterized protein</fullName>
    </submittedName>
</protein>
<dbReference type="Proteomes" id="UP000003789">
    <property type="component" value="Unassembled WGS sequence"/>
</dbReference>
<dbReference type="EMBL" id="AAPH01000007">
    <property type="protein sequence ID" value="EAS43933.1"/>
    <property type="molecule type" value="Genomic_DNA"/>
</dbReference>
<dbReference type="HOGENOM" id="CLU_437334_0_0_6"/>
<gene>
    <name evidence="2" type="ORF">P3TCK_12131</name>
</gene>
<proteinExistence type="predicted"/>
<reference evidence="2 3" key="1">
    <citation type="submission" date="2006-03" db="EMBL/GenBank/DDBJ databases">
        <authorList>
            <person name="Bartlett D.H."/>
            <person name="Valle G."/>
            <person name="Lauro F.M."/>
            <person name="Vezzi A."/>
            <person name="Simonato F."/>
            <person name="Eloe E."/>
            <person name="Vitulo N."/>
            <person name="Stratton T.K."/>
            <person name="D'angelo M."/>
            <person name="Ferriera S."/>
            <person name="Johnson J."/>
            <person name="Kravitz S."/>
            <person name="Beeson K."/>
            <person name="Sutton G."/>
            <person name="Rogers Y."/>
            <person name="Friedman R."/>
            <person name="Frazier M."/>
            <person name="Venter J.C."/>
        </authorList>
    </citation>
    <scope>NUCLEOTIDE SEQUENCE [LARGE SCALE GENOMIC DNA]</scope>
    <source>
        <strain evidence="2 3">3TCK</strain>
    </source>
</reference>
<sequence length="625" mass="69156">MKSHKISRLNKTIKSAVFVSCCFSATAIASGISLLPYPLTSNLYALENNCDCVLKISPEKDITITITKQQILYALFQIGGYYDNVDFEDAGIVALSDGTVIFALTAEGDYGTGAYLMKKNKYGMLTVLLHNDDITSLTGGGDPDLDGLVAGFDGFLYVGEDEEDMILKVNPHTGYAEIFIEKEDLEQLGDGFDFDVQAALSADYRYIYTASDDTPNIVYRIPYKYGKPEVFAAGPNVDPHDLSRDNYVFIVNDNYDPPVGYTRYQNESGYFSPLKPTNITGTFTLTFDHEYGANVTTDPINWDATSHEVAYAIQQALYLPIDVRGIGTIGSPWTFNNLEHYTLDDINDDYLYNADARREDESSDSKEAVEANNHIEALGTDAYSGTITIQFDARITSGSSSEEKDLGTISWQVGDSAYSIQNKLIEETHLSKEDIAVSGKGTLYNPWVFKFFGGFEKTQIDFDLINDDYYALSSEDILAGTIQDARAFDDPDGYMTRSRTGIMTLADDSGAHFIYNIDPAGKVRTLVTEWDLIKTNGGSVDMEGGLAYDRYGNLFASNPNDNDDVGEDNGANIFKITPHKNISIWVDAEDIIAITYGDKGGVDVQGIAFEYGYSAPSRYSPYRRY</sequence>
<comment type="caution">
    <text evidence="2">The sequence shown here is derived from an EMBL/GenBank/DDBJ whole genome shotgun (WGS) entry which is preliminary data.</text>
</comment>
<name>Q1Z6B1_9GAMM</name>
<organism evidence="2 3">
    <name type="scientific">Photobacterium profundum 3TCK</name>
    <dbReference type="NCBI Taxonomy" id="314280"/>
    <lineage>
        <taxon>Bacteria</taxon>
        <taxon>Pseudomonadati</taxon>
        <taxon>Pseudomonadota</taxon>
        <taxon>Gammaproteobacteria</taxon>
        <taxon>Vibrionales</taxon>
        <taxon>Vibrionaceae</taxon>
        <taxon>Photobacterium</taxon>
    </lineage>
</organism>
<dbReference type="SUPFAM" id="SSF63829">
    <property type="entry name" value="Calcium-dependent phosphotriesterase"/>
    <property type="match status" value="1"/>
</dbReference>
<keyword evidence="1" id="KW-0732">Signal</keyword>
<dbReference type="RefSeq" id="WP_006230448.1">
    <property type="nucleotide sequence ID" value="NZ_CH724134.1"/>
</dbReference>
<feature type="signal peptide" evidence="1">
    <location>
        <begin position="1"/>
        <end position="29"/>
    </location>
</feature>
<evidence type="ECO:0000313" key="3">
    <source>
        <dbReference type="Proteomes" id="UP000003789"/>
    </source>
</evidence>
<dbReference type="AlphaFoldDB" id="Q1Z6B1"/>
<accession>Q1Z6B1</accession>
<evidence type="ECO:0000313" key="2">
    <source>
        <dbReference type="EMBL" id="EAS43933.1"/>
    </source>
</evidence>
<feature type="chain" id="PRO_5004198617" evidence="1">
    <location>
        <begin position="30"/>
        <end position="625"/>
    </location>
</feature>
<dbReference type="OrthoDB" id="9797664at2"/>